<evidence type="ECO:0000313" key="1">
    <source>
        <dbReference type="EMBL" id="KAK9803591.1"/>
    </source>
</evidence>
<gene>
    <name evidence="1" type="ORF">WJX72_002999</name>
</gene>
<accession>A0AAW1P3U6</accession>
<reference evidence="1 2" key="1">
    <citation type="journal article" date="2024" name="Nat. Commun.">
        <title>Phylogenomics reveals the evolutionary origins of lichenization in chlorophyte algae.</title>
        <authorList>
            <person name="Puginier C."/>
            <person name="Libourel C."/>
            <person name="Otte J."/>
            <person name="Skaloud P."/>
            <person name="Haon M."/>
            <person name="Grisel S."/>
            <person name="Petersen M."/>
            <person name="Berrin J.G."/>
            <person name="Delaux P.M."/>
            <person name="Dal Grande F."/>
            <person name="Keller J."/>
        </authorList>
    </citation>
    <scope>NUCLEOTIDE SEQUENCE [LARGE SCALE GENOMIC DNA]</scope>
    <source>
        <strain evidence="1 2">SAG 2043</strain>
    </source>
</reference>
<dbReference type="AlphaFoldDB" id="A0AAW1P3U6"/>
<comment type="caution">
    <text evidence="1">The sequence shown here is derived from an EMBL/GenBank/DDBJ whole genome shotgun (WGS) entry which is preliminary data.</text>
</comment>
<keyword evidence="2" id="KW-1185">Reference proteome</keyword>
<sequence>MRPEQLPIQGVSTPRCNRRLETFGSEEAPVGVAFLCTAKGLWCIKVVDDDPEGNAQRKEMAVGPAGRAGRYCRGTASKMRLAAKQRRPCPLRSGSSP</sequence>
<dbReference type="Proteomes" id="UP001489004">
    <property type="component" value="Unassembled WGS sequence"/>
</dbReference>
<evidence type="ECO:0000313" key="2">
    <source>
        <dbReference type="Proteomes" id="UP001489004"/>
    </source>
</evidence>
<proteinExistence type="predicted"/>
<dbReference type="EMBL" id="JALJOR010000020">
    <property type="protein sequence ID" value="KAK9803591.1"/>
    <property type="molecule type" value="Genomic_DNA"/>
</dbReference>
<organism evidence="1 2">
    <name type="scientific">[Myrmecia] bisecta</name>
    <dbReference type="NCBI Taxonomy" id="41462"/>
    <lineage>
        <taxon>Eukaryota</taxon>
        <taxon>Viridiplantae</taxon>
        <taxon>Chlorophyta</taxon>
        <taxon>core chlorophytes</taxon>
        <taxon>Trebouxiophyceae</taxon>
        <taxon>Trebouxiales</taxon>
        <taxon>Trebouxiaceae</taxon>
        <taxon>Myrmecia</taxon>
    </lineage>
</organism>
<protein>
    <submittedName>
        <fullName evidence="1">Uncharacterized protein</fullName>
    </submittedName>
</protein>
<name>A0AAW1P3U6_9CHLO</name>